<dbReference type="EMBL" id="JAMPKX010000013">
    <property type="protein sequence ID" value="MEP0949574.1"/>
    <property type="molecule type" value="Genomic_DNA"/>
</dbReference>
<comment type="caution">
    <text evidence="1">The sequence shown here is derived from an EMBL/GenBank/DDBJ whole genome shotgun (WGS) entry which is preliminary data.</text>
</comment>
<evidence type="ECO:0000313" key="1">
    <source>
        <dbReference type="EMBL" id="MEP0949574.1"/>
    </source>
</evidence>
<sequence>MAKVSRDEEREERITMEIVVDAYGPEEQAMG</sequence>
<dbReference type="InterPro" id="IPR020994">
    <property type="entry name" value="Uncharacterised_Ca-bd_CcbP"/>
</dbReference>
<keyword evidence="2" id="KW-1185">Reference proteome</keyword>
<organism evidence="1 2">
    <name type="scientific">Leptolyngbya subtilissima DQ-A4</name>
    <dbReference type="NCBI Taxonomy" id="2933933"/>
    <lineage>
        <taxon>Bacteria</taxon>
        <taxon>Bacillati</taxon>
        <taxon>Cyanobacteriota</taxon>
        <taxon>Cyanophyceae</taxon>
        <taxon>Leptolyngbyales</taxon>
        <taxon>Leptolyngbyaceae</taxon>
        <taxon>Leptolyngbya group</taxon>
        <taxon>Leptolyngbya</taxon>
    </lineage>
</organism>
<dbReference type="Proteomes" id="UP001482513">
    <property type="component" value="Unassembled WGS sequence"/>
</dbReference>
<proteinExistence type="predicted"/>
<protein>
    <submittedName>
        <fullName evidence="1">Calcium-binding protein</fullName>
    </submittedName>
</protein>
<dbReference type="Pfam" id="PF11535">
    <property type="entry name" value="Calci_bind_CcbP"/>
    <property type="match status" value="1"/>
</dbReference>
<name>A0ABV0K9W4_9CYAN</name>
<gene>
    <name evidence="1" type="ORF">NC992_22030</name>
</gene>
<accession>A0ABV0K9W4</accession>
<evidence type="ECO:0000313" key="2">
    <source>
        <dbReference type="Proteomes" id="UP001482513"/>
    </source>
</evidence>
<dbReference type="Gene3D" id="6.10.140.400">
    <property type="match status" value="1"/>
</dbReference>
<reference evidence="1 2" key="1">
    <citation type="submission" date="2022-04" db="EMBL/GenBank/DDBJ databases">
        <title>Positive selection, recombination, and allopatry shape intraspecific diversity of widespread and dominant cyanobacteria.</title>
        <authorList>
            <person name="Wei J."/>
            <person name="Shu W."/>
            <person name="Hu C."/>
        </authorList>
    </citation>
    <scope>NUCLEOTIDE SEQUENCE [LARGE SCALE GENOMIC DNA]</scope>
    <source>
        <strain evidence="1 2">DQ-A4</strain>
    </source>
</reference>